<evidence type="ECO:0000313" key="3">
    <source>
        <dbReference type="EMBL" id="MTV77722.1"/>
    </source>
</evidence>
<dbReference type="AlphaFoldDB" id="A0A098ANL2"/>
<gene>
    <name evidence="3" type="ORF">GM535_10815</name>
    <name evidence="4" type="ORF">SAMEA2783718_01478</name>
    <name evidence="5" type="ORF">SAMEA3390019_01567</name>
</gene>
<reference evidence="2" key="1">
    <citation type="submission" date="2014-04" db="EMBL/GenBank/DDBJ databases">
        <authorList>
            <person name="Croucher N."/>
        </authorList>
    </citation>
    <scope>NUCLEOTIDE SEQUENCE</scope>
    <source>
        <strain evidence="2">065645</strain>
    </source>
</reference>
<accession>A0A098ANL2</accession>
<reference evidence="3" key="4">
    <citation type="submission" date="2019-11" db="EMBL/GenBank/DDBJ databases">
        <title>Growth characteristics of pneumococcus vary with the chemical composition of the capsule and with environmental conditions.</title>
        <authorList>
            <person name="Tothpal A."/>
            <person name="Desobry K."/>
            <person name="Joshi S."/>
            <person name="Wyllie A.L."/>
            <person name="Weinberger D.M."/>
        </authorList>
    </citation>
    <scope>NUCLEOTIDE SEQUENCE</scope>
    <source>
        <strain evidence="3">Pnumococcus10A</strain>
    </source>
</reference>
<dbReference type="EMBL" id="CABBMN010000012">
    <property type="protein sequence ID" value="VSC32907.1"/>
    <property type="molecule type" value="Genomic_DNA"/>
</dbReference>
<name>A0A098ANL2_STREE</name>
<dbReference type="Proteomes" id="UP000310822">
    <property type="component" value="Unassembled WGS sequence"/>
</dbReference>
<evidence type="ECO:0000313" key="5">
    <source>
        <dbReference type="EMBL" id="VSC32907.1"/>
    </source>
</evidence>
<protein>
    <submittedName>
        <fullName evidence="2 4">Phage protein</fullName>
    </submittedName>
</protein>
<dbReference type="RefSeq" id="WP_000262606.1">
    <property type="nucleotide sequence ID" value="NZ_CDQD01000022.1"/>
</dbReference>
<evidence type="ECO:0000313" key="7">
    <source>
        <dbReference type="Proteomes" id="UP000311674"/>
    </source>
</evidence>
<sequence>MVYKVIRPFKDLRDPKKHCYKVGDNYPRVKHKLDKEFAETLLNGANSAGSIFLMNVEDKDMSKDDTLTTEVEKEETKVVDGKPEEGDEE</sequence>
<evidence type="ECO:0000313" key="6">
    <source>
        <dbReference type="Proteomes" id="UP000310822"/>
    </source>
</evidence>
<evidence type="ECO:0000313" key="2">
    <source>
        <dbReference type="EMBL" id="CDQ30121.1"/>
    </source>
</evidence>
<dbReference type="EMBL" id="WNHN01000065">
    <property type="protein sequence ID" value="MTV77722.1"/>
    <property type="molecule type" value="Genomic_DNA"/>
</dbReference>
<proteinExistence type="predicted"/>
<feature type="region of interest" description="Disordered" evidence="1">
    <location>
        <begin position="62"/>
        <end position="89"/>
    </location>
</feature>
<organism evidence="2">
    <name type="scientific">Streptococcus pneumoniae</name>
    <dbReference type="NCBI Taxonomy" id="1313"/>
    <lineage>
        <taxon>Bacteria</taxon>
        <taxon>Bacillati</taxon>
        <taxon>Bacillota</taxon>
        <taxon>Bacilli</taxon>
        <taxon>Lactobacillales</taxon>
        <taxon>Streptococcaceae</taxon>
        <taxon>Streptococcus</taxon>
    </lineage>
</organism>
<evidence type="ECO:0000256" key="1">
    <source>
        <dbReference type="SAM" id="MobiDB-lite"/>
    </source>
</evidence>
<dbReference type="EMBL" id="CAASIK010000009">
    <property type="protein sequence ID" value="VNB57940.1"/>
    <property type="molecule type" value="Genomic_DNA"/>
</dbReference>
<evidence type="ECO:0000313" key="4">
    <source>
        <dbReference type="EMBL" id="VNB57940.1"/>
    </source>
</evidence>
<dbReference type="EMBL" id="LK020688">
    <property type="protein sequence ID" value="CDQ30121.1"/>
    <property type="molecule type" value="Genomic_DNA"/>
</dbReference>
<reference evidence="6 7" key="3">
    <citation type="submission" date="2019-04" db="EMBL/GenBank/DDBJ databases">
        <authorList>
            <consortium name="Pathogen Informatics"/>
        </authorList>
    </citation>
    <scope>NUCLEOTIDE SEQUENCE [LARGE SCALE GENOMIC DNA]</scope>
    <source>
        <strain evidence="5 7">GPSC148</strain>
        <strain evidence="4 6">GPSC54</strain>
    </source>
</reference>
<reference evidence="2" key="2">
    <citation type="submission" date="2014-10" db="EMBL/GenBank/DDBJ databases">
        <title>Contrasting mechanisms driving short-term and long-term diversification of pneumococci.</title>
        <authorList>
            <person name="Croucher N.J."/>
            <person name="Coupland P.C."/>
            <person name="Stevenson A.E."/>
            <person name="Callendrello A."/>
            <person name="Bentley S.D."/>
            <person name="Hanage W.P."/>
        </authorList>
    </citation>
    <scope>NUCLEOTIDE SEQUENCE</scope>
    <source>
        <strain evidence="2">065645</strain>
    </source>
</reference>
<dbReference type="Proteomes" id="UP000729182">
    <property type="component" value="Unassembled WGS sequence"/>
</dbReference>
<dbReference type="Proteomes" id="UP000311674">
    <property type="component" value="Unassembled WGS sequence"/>
</dbReference>